<feature type="region of interest" description="Disordered" evidence="2">
    <location>
        <begin position="480"/>
        <end position="505"/>
    </location>
</feature>
<keyword evidence="5" id="KW-1185">Reference proteome</keyword>
<evidence type="ECO:0000313" key="4">
    <source>
        <dbReference type="Ensembl" id="ENSSFOP00015056036.1"/>
    </source>
</evidence>
<comment type="similarity">
    <text evidence="1">Belongs to the FHIP family.</text>
</comment>
<dbReference type="Pfam" id="PF19311">
    <property type="entry name" value="KELAA"/>
    <property type="match status" value="1"/>
</dbReference>
<dbReference type="PANTHER" id="PTHR21705">
    <property type="entry name" value="RAI16 PROTEIN-RELATED"/>
    <property type="match status" value="1"/>
</dbReference>
<feature type="region of interest" description="Disordered" evidence="2">
    <location>
        <begin position="183"/>
        <end position="208"/>
    </location>
</feature>
<reference evidence="4" key="2">
    <citation type="submission" date="2025-08" db="UniProtKB">
        <authorList>
            <consortium name="Ensembl"/>
        </authorList>
    </citation>
    <scope>IDENTIFICATION</scope>
</reference>
<dbReference type="PANTHER" id="PTHR21705:SF9">
    <property type="entry name" value="FHF COMPLEX SUBUNIT HOOK-INTERACTING PROTEIN 2B"/>
    <property type="match status" value="1"/>
</dbReference>
<dbReference type="KEGG" id="sfm:108929535"/>
<dbReference type="Ensembl" id="ENSSFOT00015055533.1">
    <property type="protein sequence ID" value="ENSSFOP00015056036.1"/>
    <property type="gene ID" value="ENSSFOG00015012804.2"/>
</dbReference>
<dbReference type="CTD" id="64760"/>
<feature type="domain" description="FHF complex subunit HOOK-interacting protein C-terminal" evidence="3">
    <location>
        <begin position="613"/>
        <end position="705"/>
    </location>
</feature>
<reference evidence="4" key="3">
    <citation type="submission" date="2025-09" db="UniProtKB">
        <authorList>
            <consortium name="Ensembl"/>
        </authorList>
    </citation>
    <scope>IDENTIFICATION</scope>
</reference>
<dbReference type="AlphaFoldDB" id="A0A8C9TS57"/>
<evidence type="ECO:0000256" key="1">
    <source>
        <dbReference type="ARBA" id="ARBA00024336"/>
    </source>
</evidence>
<dbReference type="InterPro" id="IPR045668">
    <property type="entry name" value="FHIP_KELAA_motif"/>
</dbReference>
<dbReference type="Pfam" id="PF19314">
    <property type="entry name" value="DUF5917"/>
    <property type="match status" value="1"/>
</dbReference>
<protein>
    <submittedName>
        <fullName evidence="4">FHF complex subunit HOOK interacting protein 2B</fullName>
    </submittedName>
</protein>
<dbReference type="RefSeq" id="XP_018599656.1">
    <property type="nucleotide sequence ID" value="XM_018744140.1"/>
</dbReference>
<gene>
    <name evidence="4" type="primary">FHIP2B</name>
    <name evidence="4" type="synonym">fhip2b</name>
</gene>
<dbReference type="GeneID" id="108929535"/>
<sequence length="744" mass="84356">MDVFSRLTALFQQALEAREPSVNLLESFVEHWKGITNYYIESTDDTIPARDTDIPWRLRQMLDILVYEERQQESEETGPCMEYLLQHKILETLCTLAKAQYPPGMNQQVLAFFSKLLAQIQQPVLHIINVYRPVQKMIRLCARPGSQTEREEAQFLLVICSRLKQDPYVLSYILEVKKAIASSDPSSTSRGDVAQVDGGTSSAGQVPSGLQQESTACEIAQAGDPDQQSQHVSDDTDLIHALVALTRSQKSRVALKAHEGLLLLVALPGEGTAVSLAENTRLCEMVTERLCELYSLIPSSLDPADIYGFPQMEWRTHFPPKCQDEDASFPGREQLEDFLVWLDFCNQLVKEAQMVLSVKLAKAIHHQWFAAVLQPQLLQMSEAGMLLTTTLLSCIVRHVSAPTLLEELVHFVLGDQRDLEHRASPQTFSLRHHLIEHCNHISDEISIATLRFFEELLQKSHEHILFNLVLRNLAQRNYVAPSPSGGSGAEERHLADTEFSEESEELEEDPFFTDMYLESDFEHSRQLAAFPERRCELGHPSGETQVANIVNSFLCLVPQEAKTSQYVKGAGYETYIHDAHKLYKECKALSLEWGWPQFPEPLAPLPVNSDFFEGHFLQVLFDRIAHILEQPYELNLQVTSVLSRLAAFPHPHLHEYLLDPYISLAPRSRSLFSVLVRVIGDLMQRIQHIPNFTEKLVHIRKQLMGLESESAMDHVALLKGVIVLEEFCKELAAVVFVKHPVEEC</sequence>
<evidence type="ECO:0000313" key="5">
    <source>
        <dbReference type="Proteomes" id="UP000694397"/>
    </source>
</evidence>
<proteinExistence type="inferred from homology"/>
<accession>A0A8C9TS57</accession>
<dbReference type="OrthoDB" id="5350595at2759"/>
<dbReference type="Pfam" id="PF10257">
    <property type="entry name" value="RAI16-like"/>
    <property type="match status" value="1"/>
</dbReference>
<evidence type="ECO:0000259" key="3">
    <source>
        <dbReference type="Pfam" id="PF19314"/>
    </source>
</evidence>
<organism evidence="4 5">
    <name type="scientific">Scleropages formosus</name>
    <name type="common">Asian bonytongue</name>
    <name type="synonym">Osteoglossum formosum</name>
    <dbReference type="NCBI Taxonomy" id="113540"/>
    <lineage>
        <taxon>Eukaryota</taxon>
        <taxon>Metazoa</taxon>
        <taxon>Chordata</taxon>
        <taxon>Craniata</taxon>
        <taxon>Vertebrata</taxon>
        <taxon>Euteleostomi</taxon>
        <taxon>Actinopterygii</taxon>
        <taxon>Neopterygii</taxon>
        <taxon>Teleostei</taxon>
        <taxon>Osteoglossocephala</taxon>
        <taxon>Osteoglossomorpha</taxon>
        <taxon>Osteoglossiformes</taxon>
        <taxon>Osteoglossidae</taxon>
        <taxon>Scleropages</taxon>
    </lineage>
</organism>
<evidence type="ECO:0000256" key="2">
    <source>
        <dbReference type="SAM" id="MobiDB-lite"/>
    </source>
</evidence>
<dbReference type="Proteomes" id="UP000694397">
    <property type="component" value="Chromosome 12"/>
</dbReference>
<reference evidence="4 5" key="1">
    <citation type="submission" date="2019-04" db="EMBL/GenBank/DDBJ databases">
        <authorList>
            <consortium name="Wellcome Sanger Institute Data Sharing"/>
        </authorList>
    </citation>
    <scope>NUCLEOTIDE SEQUENCE [LARGE SCALE GENOMIC DNA]</scope>
</reference>
<dbReference type="InterPro" id="IPR019384">
    <property type="entry name" value="FHIP"/>
</dbReference>
<dbReference type="InterPro" id="IPR045669">
    <property type="entry name" value="FHIP_C"/>
</dbReference>
<name>A0A8C9TS57_SCLFO</name>
<feature type="compositionally biased region" description="Polar residues" evidence="2">
    <location>
        <begin position="198"/>
        <end position="208"/>
    </location>
</feature>
<dbReference type="GeneTree" id="ENSGT00950000182936"/>